<dbReference type="EMBL" id="MU853337">
    <property type="protein sequence ID" value="KAK4114054.1"/>
    <property type="molecule type" value="Genomic_DNA"/>
</dbReference>
<accession>A0AAN6YV20</accession>
<evidence type="ECO:0000256" key="1">
    <source>
        <dbReference type="SAM" id="MobiDB-lite"/>
    </source>
</evidence>
<name>A0AAN6YV20_9PEZI</name>
<sequence>MTGLKSECEMKLDNSQVDDTLANLGSPGPGLWMGPLTHQSPHTCGDLAATGLNPTYQGMSTCGTRNYTETLREPSKERAITGPDVGLFLEMDSRESQWLTGQTLARRPPNAPYPYPWMYVPPYVGQLGSVGSSVVHQTWKWTAGIFTNWGTFHLASIQTFANLDGLFPPATPRRLPFPPSFSSPTPRGGLLKRSSTLYGAGRDRRSA</sequence>
<feature type="region of interest" description="Disordered" evidence="1">
    <location>
        <begin position="174"/>
        <end position="207"/>
    </location>
</feature>
<keyword evidence="3" id="KW-1185">Reference proteome</keyword>
<reference evidence="2" key="2">
    <citation type="submission" date="2023-05" db="EMBL/GenBank/DDBJ databases">
        <authorList>
            <consortium name="Lawrence Berkeley National Laboratory"/>
            <person name="Steindorff A."/>
            <person name="Hensen N."/>
            <person name="Bonometti L."/>
            <person name="Westerberg I."/>
            <person name="Brannstrom I.O."/>
            <person name="Guillou S."/>
            <person name="Cros-Aarteil S."/>
            <person name="Calhoun S."/>
            <person name="Haridas S."/>
            <person name="Kuo A."/>
            <person name="Mondo S."/>
            <person name="Pangilinan J."/>
            <person name="Riley R."/>
            <person name="Labutti K."/>
            <person name="Andreopoulos B."/>
            <person name="Lipzen A."/>
            <person name="Chen C."/>
            <person name="Yanf M."/>
            <person name="Daum C."/>
            <person name="Ng V."/>
            <person name="Clum A."/>
            <person name="Ohm R."/>
            <person name="Martin F."/>
            <person name="Silar P."/>
            <person name="Natvig D."/>
            <person name="Lalanne C."/>
            <person name="Gautier V."/>
            <person name="Ament-Velasquez S.L."/>
            <person name="Kruys A."/>
            <person name="Hutchinson M.I."/>
            <person name="Powell A.J."/>
            <person name="Barry K."/>
            <person name="Miller A.N."/>
            <person name="Grigoriev I.V."/>
            <person name="Debuchy R."/>
            <person name="Gladieux P."/>
            <person name="Thoren M.H."/>
            <person name="Johannesson H."/>
        </authorList>
    </citation>
    <scope>NUCLEOTIDE SEQUENCE</scope>
    <source>
        <strain evidence="2">CBS 508.74</strain>
    </source>
</reference>
<evidence type="ECO:0000313" key="3">
    <source>
        <dbReference type="Proteomes" id="UP001302812"/>
    </source>
</evidence>
<gene>
    <name evidence="2" type="ORF">N656DRAFT_567672</name>
</gene>
<reference evidence="2" key="1">
    <citation type="journal article" date="2023" name="Mol. Phylogenet. Evol.">
        <title>Genome-scale phylogeny and comparative genomics of the fungal order Sordariales.</title>
        <authorList>
            <person name="Hensen N."/>
            <person name="Bonometti L."/>
            <person name="Westerberg I."/>
            <person name="Brannstrom I.O."/>
            <person name="Guillou S."/>
            <person name="Cros-Aarteil S."/>
            <person name="Calhoun S."/>
            <person name="Haridas S."/>
            <person name="Kuo A."/>
            <person name="Mondo S."/>
            <person name="Pangilinan J."/>
            <person name="Riley R."/>
            <person name="LaButti K."/>
            <person name="Andreopoulos B."/>
            <person name="Lipzen A."/>
            <person name="Chen C."/>
            <person name="Yan M."/>
            <person name="Daum C."/>
            <person name="Ng V."/>
            <person name="Clum A."/>
            <person name="Steindorff A."/>
            <person name="Ohm R.A."/>
            <person name="Martin F."/>
            <person name="Silar P."/>
            <person name="Natvig D.O."/>
            <person name="Lalanne C."/>
            <person name="Gautier V."/>
            <person name="Ament-Velasquez S.L."/>
            <person name="Kruys A."/>
            <person name="Hutchinson M.I."/>
            <person name="Powell A.J."/>
            <person name="Barry K."/>
            <person name="Miller A.N."/>
            <person name="Grigoriev I.V."/>
            <person name="Debuchy R."/>
            <person name="Gladieux P."/>
            <person name="Hiltunen Thoren M."/>
            <person name="Johannesson H."/>
        </authorList>
    </citation>
    <scope>NUCLEOTIDE SEQUENCE</scope>
    <source>
        <strain evidence="2">CBS 508.74</strain>
    </source>
</reference>
<dbReference type="Proteomes" id="UP001302812">
    <property type="component" value="Unassembled WGS sequence"/>
</dbReference>
<dbReference type="AlphaFoldDB" id="A0AAN6YV20"/>
<evidence type="ECO:0000313" key="2">
    <source>
        <dbReference type="EMBL" id="KAK4114054.1"/>
    </source>
</evidence>
<proteinExistence type="predicted"/>
<organism evidence="2 3">
    <name type="scientific">Canariomyces notabilis</name>
    <dbReference type="NCBI Taxonomy" id="2074819"/>
    <lineage>
        <taxon>Eukaryota</taxon>
        <taxon>Fungi</taxon>
        <taxon>Dikarya</taxon>
        <taxon>Ascomycota</taxon>
        <taxon>Pezizomycotina</taxon>
        <taxon>Sordariomycetes</taxon>
        <taxon>Sordariomycetidae</taxon>
        <taxon>Sordariales</taxon>
        <taxon>Chaetomiaceae</taxon>
        <taxon>Canariomyces</taxon>
    </lineage>
</organism>
<dbReference type="RefSeq" id="XP_064671624.1">
    <property type="nucleotide sequence ID" value="XM_064810124.1"/>
</dbReference>
<protein>
    <submittedName>
        <fullName evidence="2">Uncharacterized protein</fullName>
    </submittedName>
</protein>
<dbReference type="GeneID" id="89934248"/>
<comment type="caution">
    <text evidence="2">The sequence shown here is derived from an EMBL/GenBank/DDBJ whole genome shotgun (WGS) entry which is preliminary data.</text>
</comment>